<protein>
    <recommendedName>
        <fullName evidence="10">TonB-dependent receptor plug domain-containing protein</fullName>
    </recommendedName>
</protein>
<feature type="domain" description="TonB-dependent receptor-like beta-barrel" evidence="6">
    <location>
        <begin position="287"/>
        <end position="727"/>
    </location>
</feature>
<evidence type="ECO:0000313" key="8">
    <source>
        <dbReference type="EMBL" id="PQJ09136.1"/>
    </source>
</evidence>
<dbReference type="Proteomes" id="UP000239872">
    <property type="component" value="Unassembled WGS sequence"/>
</dbReference>
<dbReference type="InterPro" id="IPR008969">
    <property type="entry name" value="CarboxyPept-like_regulatory"/>
</dbReference>
<dbReference type="InterPro" id="IPR000531">
    <property type="entry name" value="Beta-barrel_TonB"/>
</dbReference>
<dbReference type="Pfam" id="PF07715">
    <property type="entry name" value="Plug"/>
    <property type="match status" value="1"/>
</dbReference>
<dbReference type="EMBL" id="PPSL01000007">
    <property type="protein sequence ID" value="PQJ09136.1"/>
    <property type="molecule type" value="Genomic_DNA"/>
</dbReference>
<keyword evidence="9" id="KW-1185">Reference proteome</keyword>
<evidence type="ECO:0000256" key="4">
    <source>
        <dbReference type="RuleBase" id="RU003357"/>
    </source>
</evidence>
<keyword evidence="5" id="KW-0732">Signal</keyword>
<keyword evidence="4" id="KW-0798">TonB box</keyword>
<keyword evidence="3" id="KW-0998">Cell outer membrane</keyword>
<name>A0A2S7SRG3_9BACT</name>
<evidence type="ECO:0000256" key="2">
    <source>
        <dbReference type="ARBA" id="ARBA00023136"/>
    </source>
</evidence>
<feature type="chain" id="PRO_5015528525" description="TonB-dependent receptor plug domain-containing protein" evidence="5">
    <location>
        <begin position="20"/>
        <end position="769"/>
    </location>
</feature>
<evidence type="ECO:0008006" key="10">
    <source>
        <dbReference type="Google" id="ProtNLM"/>
    </source>
</evidence>
<evidence type="ECO:0000259" key="6">
    <source>
        <dbReference type="Pfam" id="PF00593"/>
    </source>
</evidence>
<comment type="similarity">
    <text evidence="4">Belongs to the TonB-dependent receptor family.</text>
</comment>
<evidence type="ECO:0000313" key="9">
    <source>
        <dbReference type="Proteomes" id="UP000239872"/>
    </source>
</evidence>
<dbReference type="OrthoDB" id="9803050at2"/>
<dbReference type="Pfam" id="PF00593">
    <property type="entry name" value="TonB_dep_Rec_b-barrel"/>
    <property type="match status" value="1"/>
</dbReference>
<dbReference type="InterPro" id="IPR012910">
    <property type="entry name" value="Plug_dom"/>
</dbReference>
<sequence length="769" mass="86608">MIRSITLIALLFTTYFSFAQQKYTISGTVNDKTTGETIIGAILRIEGKSAGTTTNEYGFYSLSLPAGSYIVMVDYIGYQEHMFSLTLEKDSILAISMVPKNKQLLEVVVTSKAKNENITSAQMGMNTLNVKELNALPVLFGERDVMKIIQLLPGVKSAGDGNTGFFVRGGAADQNLILLDEAVVYNPSHLLGFFSVFNSDAIKNLSLYKGNEPAQYGGRLSSVMDIKMNDGNNQSYHASGGIGLISSRLNLEGPLVKDKGSFLVSARRTYADAFLIFSSDENMKKNKLNFYDFNAKLNYRFSDKDRIYLSGYYGKDVLGLSNLFGINWGNATGTLRWNHIFNPKLFSNTSLIYSNYDYKFKVTTAGIDASILSVINDWNFKEELKYFMHPGNSLSFGLNSVYHTLTPGQFEGTITAPSQPKVHSWENAFYIADSWRVSKKLNIDMGIRLSTFSFFGGDNKFYNLDGNHNITDTFTYASGQIVKTYVNPEPRLSASYQLNNSSSIKAAYGRNTQYLHLLSNSTTSNPTDKWVATNNIIKPELSDQVSLGYAQNFKDNTYECSVETYYKSMQHQVDYKNNAQVLSNDAIEPQLLFGQGRAYGIELLMKKNEGRFTGWVSYTLSRTELQIDGINKNAWYPAHQDQTHNLSVVGMYKLSKKWTVSADFVYYTGYAVTFPSGKYNVDNQVVFYYTERNAYRVPAYHRLDLGATCKLRERKHFSSEVSFSLYNAYGHANPYTITFQQDPNNATKTQAVQTSLFQWVPSISYNFKF</sequence>
<feature type="signal peptide" evidence="5">
    <location>
        <begin position="1"/>
        <end position="19"/>
    </location>
</feature>
<dbReference type="InterPro" id="IPR036942">
    <property type="entry name" value="Beta-barrel_TonB_sf"/>
</dbReference>
<dbReference type="Gene3D" id="2.60.40.1120">
    <property type="entry name" value="Carboxypeptidase-like, regulatory domain"/>
    <property type="match status" value="1"/>
</dbReference>
<evidence type="ECO:0000256" key="5">
    <source>
        <dbReference type="SAM" id="SignalP"/>
    </source>
</evidence>
<dbReference type="InterPro" id="IPR037066">
    <property type="entry name" value="Plug_dom_sf"/>
</dbReference>
<accession>A0A2S7SRG3</accession>
<dbReference type="SUPFAM" id="SSF56935">
    <property type="entry name" value="Porins"/>
    <property type="match status" value="1"/>
</dbReference>
<comment type="caution">
    <text evidence="8">The sequence shown here is derived from an EMBL/GenBank/DDBJ whole genome shotgun (WGS) entry which is preliminary data.</text>
</comment>
<dbReference type="RefSeq" id="WP_105041041.1">
    <property type="nucleotide sequence ID" value="NZ_PPSL01000007.1"/>
</dbReference>
<dbReference type="Gene3D" id="2.170.130.10">
    <property type="entry name" value="TonB-dependent receptor, plug domain"/>
    <property type="match status" value="1"/>
</dbReference>
<keyword evidence="2 4" id="KW-0472">Membrane</keyword>
<comment type="subcellular location">
    <subcellularLocation>
        <location evidence="1 4">Cell outer membrane</location>
    </subcellularLocation>
</comment>
<dbReference type="AlphaFoldDB" id="A0A2S7SRG3"/>
<proteinExistence type="inferred from homology"/>
<evidence type="ECO:0000259" key="7">
    <source>
        <dbReference type="Pfam" id="PF07715"/>
    </source>
</evidence>
<dbReference type="SUPFAM" id="SSF49464">
    <property type="entry name" value="Carboxypeptidase regulatory domain-like"/>
    <property type="match status" value="1"/>
</dbReference>
<dbReference type="Pfam" id="PF13715">
    <property type="entry name" value="CarbopepD_reg_2"/>
    <property type="match status" value="1"/>
</dbReference>
<dbReference type="Gene3D" id="2.40.170.20">
    <property type="entry name" value="TonB-dependent receptor, beta-barrel domain"/>
    <property type="match status" value="1"/>
</dbReference>
<feature type="domain" description="TonB-dependent receptor plug" evidence="7">
    <location>
        <begin position="141"/>
        <end position="219"/>
    </location>
</feature>
<gene>
    <name evidence="8" type="ORF">CJD36_020290</name>
</gene>
<organism evidence="8 9">
    <name type="scientific">Flavipsychrobacter stenotrophus</name>
    <dbReference type="NCBI Taxonomy" id="2077091"/>
    <lineage>
        <taxon>Bacteria</taxon>
        <taxon>Pseudomonadati</taxon>
        <taxon>Bacteroidota</taxon>
        <taxon>Chitinophagia</taxon>
        <taxon>Chitinophagales</taxon>
        <taxon>Chitinophagaceae</taxon>
        <taxon>Flavipsychrobacter</taxon>
    </lineage>
</organism>
<reference evidence="8 9" key="1">
    <citation type="submission" date="2018-01" db="EMBL/GenBank/DDBJ databases">
        <title>A novel member of the phylum Bacteroidetes isolated from glacier ice.</title>
        <authorList>
            <person name="Liu Q."/>
            <person name="Xin Y.-H."/>
        </authorList>
    </citation>
    <scope>NUCLEOTIDE SEQUENCE [LARGE SCALE GENOMIC DNA]</scope>
    <source>
        <strain evidence="8 9">RB1R16</strain>
    </source>
</reference>
<dbReference type="GO" id="GO:0009279">
    <property type="term" value="C:cell outer membrane"/>
    <property type="evidence" value="ECO:0007669"/>
    <property type="project" value="UniProtKB-SubCell"/>
</dbReference>
<evidence type="ECO:0000256" key="1">
    <source>
        <dbReference type="ARBA" id="ARBA00004442"/>
    </source>
</evidence>
<evidence type="ECO:0000256" key="3">
    <source>
        <dbReference type="ARBA" id="ARBA00023237"/>
    </source>
</evidence>